<dbReference type="GeneID" id="107271811"/>
<feature type="compositionally biased region" description="Basic residues" evidence="4">
    <location>
        <begin position="162"/>
        <end position="174"/>
    </location>
</feature>
<accession>A0AAJ7C8N5</accession>
<feature type="region of interest" description="Disordered" evidence="4">
    <location>
        <begin position="149"/>
        <end position="176"/>
    </location>
</feature>
<evidence type="ECO:0000256" key="2">
    <source>
        <dbReference type="ARBA" id="ARBA00023125"/>
    </source>
</evidence>
<dbReference type="InterPro" id="IPR046328">
    <property type="entry name" value="ETS_fam"/>
</dbReference>
<protein>
    <submittedName>
        <fullName evidence="7">ETS homologous factor-like</fullName>
    </submittedName>
</protein>
<sequence>MNNLVNYQTHYWIENDSLTMYNEENDIDSEKKIYDMDTGANVQQHNFFLADKDDMSNDGVAWSEKSVKHWSRRDSAGWLLNSSKRLGQPYRSISDSLCVPGQDLISMTKDDFKLYDEVYGERLYDILHSEHLSEFLDIPCEDKFSRTNNLSDVESDSSDKVRPKRSPGRPRVSKCNKTSNTYGKLWQFIVQLLHNEDTCPKLIRWEDYSQAQFRFMRNDEVAKKWGARKGNTKMTYEKLSRAMR</sequence>
<dbReference type="AlphaFoldDB" id="A0AAJ7C8N5"/>
<keyword evidence="6" id="KW-1185">Reference proteome</keyword>
<dbReference type="Gene3D" id="1.10.10.10">
    <property type="entry name" value="Winged helix-like DNA-binding domain superfamily/Winged helix DNA-binding domain"/>
    <property type="match status" value="1"/>
</dbReference>
<organism evidence="6 7">
    <name type="scientific">Cephus cinctus</name>
    <name type="common">Wheat stem sawfly</name>
    <dbReference type="NCBI Taxonomy" id="211228"/>
    <lineage>
        <taxon>Eukaryota</taxon>
        <taxon>Metazoa</taxon>
        <taxon>Ecdysozoa</taxon>
        <taxon>Arthropoda</taxon>
        <taxon>Hexapoda</taxon>
        <taxon>Insecta</taxon>
        <taxon>Pterygota</taxon>
        <taxon>Neoptera</taxon>
        <taxon>Endopterygota</taxon>
        <taxon>Hymenoptera</taxon>
        <taxon>Cephoidea</taxon>
        <taxon>Cephidae</taxon>
        <taxon>Cephus</taxon>
    </lineage>
</organism>
<dbReference type="PANTHER" id="PTHR11849">
    <property type="entry name" value="ETS"/>
    <property type="match status" value="1"/>
</dbReference>
<gene>
    <name evidence="7" type="primary">LOC107271811</name>
</gene>
<comment type="similarity">
    <text evidence="1 3">Belongs to the ETS family.</text>
</comment>
<dbReference type="GO" id="GO:0005634">
    <property type="term" value="C:nucleus"/>
    <property type="evidence" value="ECO:0007669"/>
    <property type="project" value="UniProtKB-SubCell"/>
</dbReference>
<dbReference type="SUPFAM" id="SSF47769">
    <property type="entry name" value="SAM/Pointed domain"/>
    <property type="match status" value="1"/>
</dbReference>
<reference evidence="7" key="1">
    <citation type="submission" date="2025-08" db="UniProtKB">
        <authorList>
            <consortium name="RefSeq"/>
        </authorList>
    </citation>
    <scope>IDENTIFICATION</scope>
</reference>
<dbReference type="RefSeq" id="XP_015603725.1">
    <property type="nucleotide sequence ID" value="XM_015748239.1"/>
</dbReference>
<dbReference type="SMART" id="SM00413">
    <property type="entry name" value="ETS"/>
    <property type="match status" value="1"/>
</dbReference>
<dbReference type="GO" id="GO:0000981">
    <property type="term" value="F:DNA-binding transcription factor activity, RNA polymerase II-specific"/>
    <property type="evidence" value="ECO:0007669"/>
    <property type="project" value="TreeGrafter"/>
</dbReference>
<dbReference type="InterPro" id="IPR013761">
    <property type="entry name" value="SAM/pointed_sf"/>
</dbReference>
<dbReference type="PROSITE" id="PS50061">
    <property type="entry name" value="ETS_DOMAIN_3"/>
    <property type="match status" value="1"/>
</dbReference>
<dbReference type="InterPro" id="IPR036388">
    <property type="entry name" value="WH-like_DNA-bd_sf"/>
</dbReference>
<dbReference type="PRINTS" id="PR00454">
    <property type="entry name" value="ETSDOMAIN"/>
</dbReference>
<dbReference type="PANTHER" id="PTHR11849:SF190">
    <property type="entry name" value="ETS-DOMAIN PROTEIN"/>
    <property type="match status" value="1"/>
</dbReference>
<dbReference type="SUPFAM" id="SSF46785">
    <property type="entry name" value="Winged helix' DNA-binding domain"/>
    <property type="match status" value="1"/>
</dbReference>
<dbReference type="GO" id="GO:0030154">
    <property type="term" value="P:cell differentiation"/>
    <property type="evidence" value="ECO:0007669"/>
    <property type="project" value="TreeGrafter"/>
</dbReference>
<evidence type="ECO:0000256" key="3">
    <source>
        <dbReference type="RuleBase" id="RU004019"/>
    </source>
</evidence>
<name>A0AAJ7C8N5_CEPCN</name>
<dbReference type="KEGG" id="ccin:107271811"/>
<dbReference type="Proteomes" id="UP000694920">
    <property type="component" value="Unplaced"/>
</dbReference>
<dbReference type="GO" id="GO:0043565">
    <property type="term" value="F:sequence-specific DNA binding"/>
    <property type="evidence" value="ECO:0007669"/>
    <property type="project" value="InterPro"/>
</dbReference>
<dbReference type="Pfam" id="PF00178">
    <property type="entry name" value="Ets"/>
    <property type="match status" value="1"/>
</dbReference>
<keyword evidence="2 3" id="KW-0238">DNA-binding</keyword>
<dbReference type="InterPro" id="IPR036390">
    <property type="entry name" value="WH_DNA-bd_sf"/>
</dbReference>
<evidence type="ECO:0000256" key="4">
    <source>
        <dbReference type="SAM" id="MobiDB-lite"/>
    </source>
</evidence>
<dbReference type="Gene3D" id="1.10.150.50">
    <property type="entry name" value="Transcription Factor, Ets-1"/>
    <property type="match status" value="1"/>
</dbReference>
<comment type="subcellular location">
    <subcellularLocation>
        <location evidence="3">Nucleus</location>
    </subcellularLocation>
</comment>
<evidence type="ECO:0000313" key="6">
    <source>
        <dbReference type="Proteomes" id="UP000694920"/>
    </source>
</evidence>
<evidence type="ECO:0000256" key="1">
    <source>
        <dbReference type="ARBA" id="ARBA00005562"/>
    </source>
</evidence>
<dbReference type="PROSITE" id="PS00345">
    <property type="entry name" value="ETS_DOMAIN_1"/>
    <property type="match status" value="1"/>
</dbReference>
<feature type="domain" description="ETS" evidence="5">
    <location>
        <begin position="183"/>
        <end position="244"/>
    </location>
</feature>
<proteinExistence type="inferred from homology"/>
<evidence type="ECO:0000313" key="7">
    <source>
        <dbReference type="RefSeq" id="XP_015603725.1"/>
    </source>
</evidence>
<keyword evidence="3" id="KW-0539">Nucleus</keyword>
<dbReference type="InterPro" id="IPR000418">
    <property type="entry name" value="Ets_dom"/>
</dbReference>
<evidence type="ECO:0000259" key="5">
    <source>
        <dbReference type="PROSITE" id="PS50061"/>
    </source>
</evidence>